<evidence type="ECO:0000313" key="1">
    <source>
        <dbReference type="EMBL" id="KAE9528743.1"/>
    </source>
</evidence>
<evidence type="ECO:0000313" key="2">
    <source>
        <dbReference type="Proteomes" id="UP000475862"/>
    </source>
</evidence>
<dbReference type="EMBL" id="VYZN01000048">
    <property type="protein sequence ID" value="KAE9528743.1"/>
    <property type="molecule type" value="Genomic_DNA"/>
</dbReference>
<proteinExistence type="predicted"/>
<reference evidence="1 2" key="1">
    <citation type="submission" date="2019-08" db="EMBL/GenBank/DDBJ databases">
        <title>The genome of the soybean aphid Biotype 1, its phylome, world population structure and adaptation to the North American continent.</title>
        <authorList>
            <person name="Giordano R."/>
            <person name="Donthu R.K."/>
            <person name="Hernandez A.G."/>
            <person name="Wright C.L."/>
            <person name="Zimin A.V."/>
        </authorList>
    </citation>
    <scope>NUCLEOTIDE SEQUENCE [LARGE SCALE GENOMIC DNA]</scope>
    <source>
        <tissue evidence="1">Whole aphids</tissue>
    </source>
</reference>
<dbReference type="Proteomes" id="UP000475862">
    <property type="component" value="Unassembled WGS sequence"/>
</dbReference>
<dbReference type="AlphaFoldDB" id="A0A6G0T9R8"/>
<protein>
    <submittedName>
        <fullName evidence="1">Uncharacterized protein</fullName>
    </submittedName>
</protein>
<comment type="caution">
    <text evidence="1">The sequence shown here is derived from an EMBL/GenBank/DDBJ whole genome shotgun (WGS) entry which is preliminary data.</text>
</comment>
<sequence>MRAEWATTHRLLPLCKQLLLIQDSENAFSFNFGGSKVKIFPILPSRTFKGKVLQLLIITRTTIISLLKNFDFCYDSKTNNPHLPLMGLRGILEPGFDSERSDECIDFTMIITSRNNAPISNYGGGSRCKSEYHWCIIQVKIFKKIEKNKKKNDGKTAIFTQNQFSTESIFLYRCNSKTNQLLTFFDVDKKFLDDQKLKKIKNLQIFTKSVENAKICNVDKIFLALSKYLKILYKVPHMHNFFLLAFEVQILTKIRYLSLKKNDNFTLEKKVQQKNCVDYDGIILNHFSYLIKKKNYYETRVLNAGLVNYVLKFEGVKYKHRFCKKGKQYQPRVCVLVLLNTQLTSAQDSKMSDDFLLHFHRNIDRAAICQQDIAYKILIVCSNIFDSFSLKYRTGHIQNTFVGRKIYELIQFSTKSNFVYWCNSKTNNRRYLKFLQNKFMKIKYKDYHKFFISQFKCIENNLDKVYKNCG</sequence>
<organism evidence="1 2">
    <name type="scientific">Aphis glycines</name>
    <name type="common">Soybean aphid</name>
    <dbReference type="NCBI Taxonomy" id="307491"/>
    <lineage>
        <taxon>Eukaryota</taxon>
        <taxon>Metazoa</taxon>
        <taxon>Ecdysozoa</taxon>
        <taxon>Arthropoda</taxon>
        <taxon>Hexapoda</taxon>
        <taxon>Insecta</taxon>
        <taxon>Pterygota</taxon>
        <taxon>Neoptera</taxon>
        <taxon>Paraneoptera</taxon>
        <taxon>Hemiptera</taxon>
        <taxon>Sternorrhyncha</taxon>
        <taxon>Aphidomorpha</taxon>
        <taxon>Aphidoidea</taxon>
        <taxon>Aphididae</taxon>
        <taxon>Aphidini</taxon>
        <taxon>Aphis</taxon>
        <taxon>Aphis</taxon>
    </lineage>
</organism>
<accession>A0A6G0T9R8</accession>
<gene>
    <name evidence="1" type="ORF">AGLY_012318</name>
</gene>
<name>A0A6G0T9R8_APHGL</name>
<keyword evidence="2" id="KW-1185">Reference proteome</keyword>